<dbReference type="Proteomes" id="UP000521943">
    <property type="component" value="Unassembled WGS sequence"/>
</dbReference>
<dbReference type="InterPro" id="IPR001650">
    <property type="entry name" value="Helicase_C-like"/>
</dbReference>
<dbReference type="Gene3D" id="3.40.50.10810">
    <property type="entry name" value="Tandem AAA-ATPase domain"/>
    <property type="match status" value="1"/>
</dbReference>
<comment type="caution">
    <text evidence="7">The sequence shown here is derived from an EMBL/GenBank/DDBJ whole genome shotgun (WGS) entry which is preliminary data.</text>
</comment>
<evidence type="ECO:0000259" key="6">
    <source>
        <dbReference type="PROSITE" id="PS51194"/>
    </source>
</evidence>
<dbReference type="SUPFAM" id="SSF52540">
    <property type="entry name" value="P-loop containing nucleoside triphosphate hydrolases"/>
    <property type="match status" value="2"/>
</dbReference>
<evidence type="ECO:0000313" key="8">
    <source>
        <dbReference type="Proteomes" id="UP000521943"/>
    </source>
</evidence>
<keyword evidence="8" id="KW-1185">Reference proteome</keyword>
<dbReference type="InterPro" id="IPR000330">
    <property type="entry name" value="SNF2_N"/>
</dbReference>
<feature type="region of interest" description="Disordered" evidence="4">
    <location>
        <begin position="661"/>
        <end position="685"/>
    </location>
</feature>
<dbReference type="SMART" id="SM00490">
    <property type="entry name" value="HELICc"/>
    <property type="match status" value="1"/>
</dbReference>
<proteinExistence type="predicted"/>
<dbReference type="GO" id="GO:0005634">
    <property type="term" value="C:nucleus"/>
    <property type="evidence" value="ECO:0007669"/>
    <property type="project" value="TreeGrafter"/>
</dbReference>
<dbReference type="AlphaFoldDB" id="A0A8H6HE15"/>
<dbReference type="InterPro" id="IPR050628">
    <property type="entry name" value="SNF2_RAD54_helicase_TF"/>
</dbReference>
<dbReference type="SMART" id="SM00487">
    <property type="entry name" value="DEXDc"/>
    <property type="match status" value="1"/>
</dbReference>
<dbReference type="GO" id="GO:0006281">
    <property type="term" value="P:DNA repair"/>
    <property type="evidence" value="ECO:0007669"/>
    <property type="project" value="TreeGrafter"/>
</dbReference>
<dbReference type="PANTHER" id="PTHR45626">
    <property type="entry name" value="TRANSCRIPTION TERMINATION FACTOR 2-RELATED"/>
    <property type="match status" value="1"/>
</dbReference>
<keyword evidence="3" id="KW-0067">ATP-binding</keyword>
<name>A0A8H6HE15_9AGAR</name>
<dbReference type="GO" id="GO:0005524">
    <property type="term" value="F:ATP binding"/>
    <property type="evidence" value="ECO:0007669"/>
    <property type="project" value="UniProtKB-KW"/>
</dbReference>
<dbReference type="Pfam" id="PF00176">
    <property type="entry name" value="SNF2-rel_dom"/>
    <property type="match status" value="1"/>
</dbReference>
<dbReference type="GO" id="GO:0008094">
    <property type="term" value="F:ATP-dependent activity, acting on DNA"/>
    <property type="evidence" value="ECO:0007669"/>
    <property type="project" value="TreeGrafter"/>
</dbReference>
<dbReference type="InterPro" id="IPR049730">
    <property type="entry name" value="SNF2/RAD54-like_C"/>
</dbReference>
<dbReference type="PANTHER" id="PTHR45626:SF22">
    <property type="entry name" value="DNA REPAIR PROTEIN RAD5"/>
    <property type="match status" value="1"/>
</dbReference>
<keyword evidence="2 7" id="KW-0378">Hydrolase</keyword>
<reference evidence="7 8" key="1">
    <citation type="submission" date="2020-07" db="EMBL/GenBank/DDBJ databases">
        <title>Comparative genomics of pyrophilous fungi reveals a link between fire events and developmental genes.</title>
        <authorList>
            <consortium name="DOE Joint Genome Institute"/>
            <person name="Steindorff A.S."/>
            <person name="Carver A."/>
            <person name="Calhoun S."/>
            <person name="Stillman K."/>
            <person name="Liu H."/>
            <person name="Lipzen A."/>
            <person name="Pangilinan J."/>
            <person name="Labutti K."/>
            <person name="Bruns T.D."/>
            <person name="Grigoriev I.V."/>
        </authorList>
    </citation>
    <scope>NUCLEOTIDE SEQUENCE [LARGE SCALE GENOMIC DNA]</scope>
    <source>
        <strain evidence="7 8">CBS 144469</strain>
    </source>
</reference>
<dbReference type="GO" id="GO:0016787">
    <property type="term" value="F:hydrolase activity"/>
    <property type="evidence" value="ECO:0007669"/>
    <property type="project" value="UniProtKB-KW"/>
</dbReference>
<protein>
    <submittedName>
        <fullName evidence="7">P-loop containing nucleoside triphosphate hydrolase protein</fullName>
    </submittedName>
</protein>
<sequence length="979" mass="109666">MPTHTVHYSLFKLFVTCNEAPWCFPTWQEITGVDYGLFPQDDELLPLTWNRDMADDIARYFDALQAKATEDDRVKFSAVQRKVGNDNTPGRALWRKYITDNYDKRWNIHTRIANVLTDVGIHPSQLMAAQGDFTDFPAAHSYLPVALDPIALALFGHESFDKAGHLRKDLRESTLMLGQRTWDHLRKINQREWKHLEKAEAAMEKALKDLDRDKLTKRKLTSLIRHVGKWHAIALEFDSAEQLAKIEEIRGELDRLMDGLGQGGNAKPSRSPKGIYSYHLFTTQALQSLASKEDVSDLGHLYDTFFSDSAVDDGSPRDFEAKRAIAFAQPVAGADPGVEVEAGMTVENMCTNLGFLNGLPFIFVRVRHAAGLTMWDYTRKAGVADPLLSKLSLHDHQVAGVHALVRKLFVSKETAGHWTGILCADEVGLGKTLQSITAAAFLIDLCTRQLKNLPLPPIIQEKPYLASHRPLPSLPTLIVVPGTLLSQWEHELKVAFKPRSIDILLYGSGLATHKAFWLPNGPYETSAHPPHNRVILASHTALWQDFGVLYGSFRPPRSMPWDHPSPLPGHEVNRLGTLYGKNYLTTIFDEAHEVRNNGPRHSSALMLLERSIVRLPCTATPLQTSTRDLAAMGRLVGIPYFSSPELRAQERQDTTELRHAKLEKGGEEELEEGEMDGGGDSNDPCPVQAKESEISNRIFAKYEGHVIRRTAISKRANGEDLIPLPPMTIVHGFVSLTEREADILDALTLENMEAVASANGRNRGASRFYIEHRMGVTFARSKEDLDNDLPKFESLAEWEPVKSTKIDTLVRILHHLLSRDDAPPVLFENGAPVFPDMPPTDPENPPTKTNKIIVFQEWVTFRPLVQNILRLYGITSVHISGRTSLDRRGPIISQFTSDPTCRVLLLSKVGNVGLNLTVANTVIFLDQPWSAQDEHQIRGRIHRHGQTRPCTSYQLLALDTADVTMSRISGSKKNMLKSF</sequence>
<dbReference type="EMBL" id="JACGCI010000107">
    <property type="protein sequence ID" value="KAF6745335.1"/>
    <property type="molecule type" value="Genomic_DNA"/>
</dbReference>
<dbReference type="Gene3D" id="3.40.50.300">
    <property type="entry name" value="P-loop containing nucleotide triphosphate hydrolases"/>
    <property type="match status" value="1"/>
</dbReference>
<dbReference type="OrthoDB" id="3270319at2759"/>
<dbReference type="PROSITE" id="PS51194">
    <property type="entry name" value="HELICASE_CTER"/>
    <property type="match status" value="1"/>
</dbReference>
<feature type="domain" description="Helicase ATP-binding" evidence="5">
    <location>
        <begin position="412"/>
        <end position="639"/>
    </location>
</feature>
<keyword evidence="1" id="KW-0547">Nucleotide-binding</keyword>
<gene>
    <name evidence="7" type="ORF">DFP72DRAFT_785745</name>
</gene>
<dbReference type="InterPro" id="IPR014001">
    <property type="entry name" value="Helicase_ATP-bd"/>
</dbReference>
<dbReference type="Pfam" id="PF00271">
    <property type="entry name" value="Helicase_C"/>
    <property type="match status" value="1"/>
</dbReference>
<feature type="compositionally biased region" description="Acidic residues" evidence="4">
    <location>
        <begin position="668"/>
        <end position="677"/>
    </location>
</feature>
<feature type="non-terminal residue" evidence="7">
    <location>
        <position position="979"/>
    </location>
</feature>
<dbReference type="CDD" id="cd18793">
    <property type="entry name" value="SF2_C_SNF"/>
    <property type="match status" value="1"/>
</dbReference>
<dbReference type="InterPro" id="IPR038718">
    <property type="entry name" value="SNF2-like_sf"/>
</dbReference>
<evidence type="ECO:0000256" key="4">
    <source>
        <dbReference type="SAM" id="MobiDB-lite"/>
    </source>
</evidence>
<evidence type="ECO:0000256" key="2">
    <source>
        <dbReference type="ARBA" id="ARBA00022801"/>
    </source>
</evidence>
<evidence type="ECO:0000256" key="1">
    <source>
        <dbReference type="ARBA" id="ARBA00022741"/>
    </source>
</evidence>
<evidence type="ECO:0000256" key="3">
    <source>
        <dbReference type="ARBA" id="ARBA00022840"/>
    </source>
</evidence>
<dbReference type="PROSITE" id="PS51192">
    <property type="entry name" value="HELICASE_ATP_BIND_1"/>
    <property type="match status" value="1"/>
</dbReference>
<evidence type="ECO:0000313" key="7">
    <source>
        <dbReference type="EMBL" id="KAF6745335.1"/>
    </source>
</evidence>
<accession>A0A8H6HE15</accession>
<feature type="domain" description="Helicase C-terminal" evidence="6">
    <location>
        <begin position="841"/>
        <end position="979"/>
    </location>
</feature>
<dbReference type="InterPro" id="IPR027417">
    <property type="entry name" value="P-loop_NTPase"/>
</dbReference>
<organism evidence="7 8">
    <name type="scientific">Ephemerocybe angulata</name>
    <dbReference type="NCBI Taxonomy" id="980116"/>
    <lineage>
        <taxon>Eukaryota</taxon>
        <taxon>Fungi</taxon>
        <taxon>Dikarya</taxon>
        <taxon>Basidiomycota</taxon>
        <taxon>Agaricomycotina</taxon>
        <taxon>Agaricomycetes</taxon>
        <taxon>Agaricomycetidae</taxon>
        <taxon>Agaricales</taxon>
        <taxon>Agaricineae</taxon>
        <taxon>Psathyrellaceae</taxon>
        <taxon>Ephemerocybe</taxon>
    </lineage>
</organism>
<evidence type="ECO:0000259" key="5">
    <source>
        <dbReference type="PROSITE" id="PS51192"/>
    </source>
</evidence>